<dbReference type="AlphaFoldDB" id="A0A937ULS1"/>
<evidence type="ECO:0000313" key="2">
    <source>
        <dbReference type="EMBL" id="MBL7626087.1"/>
    </source>
</evidence>
<reference evidence="2" key="1">
    <citation type="submission" date="2020-12" db="EMBL/GenBank/DDBJ databases">
        <title>Genomic characterization of non-nitrogen-fixing Frankia strains.</title>
        <authorList>
            <person name="Carlos-Shanley C."/>
            <person name="Guerra T."/>
            <person name="Hahn D."/>
        </authorList>
    </citation>
    <scope>NUCLEOTIDE SEQUENCE</scope>
    <source>
        <strain evidence="2">CN6</strain>
    </source>
</reference>
<dbReference type="EMBL" id="JAEACQ010000123">
    <property type="protein sequence ID" value="MBL7626087.1"/>
    <property type="molecule type" value="Genomic_DNA"/>
</dbReference>
<accession>A0A937ULS1</accession>
<feature type="chain" id="PRO_5037693256" description="Secreted protein" evidence="1">
    <location>
        <begin position="38"/>
        <end position="85"/>
    </location>
</feature>
<keyword evidence="1" id="KW-0732">Signal</keyword>
<evidence type="ECO:0000313" key="3">
    <source>
        <dbReference type="Proteomes" id="UP000604475"/>
    </source>
</evidence>
<evidence type="ECO:0000256" key="1">
    <source>
        <dbReference type="SAM" id="SignalP"/>
    </source>
</evidence>
<feature type="signal peptide" evidence="1">
    <location>
        <begin position="1"/>
        <end position="37"/>
    </location>
</feature>
<comment type="caution">
    <text evidence="2">The sequence shown here is derived from an EMBL/GenBank/DDBJ whole genome shotgun (WGS) entry which is preliminary data.</text>
</comment>
<proteinExistence type="predicted"/>
<organism evidence="2 3">
    <name type="scientific">Frankia nepalensis</name>
    <dbReference type="NCBI Taxonomy" id="1836974"/>
    <lineage>
        <taxon>Bacteria</taxon>
        <taxon>Bacillati</taxon>
        <taxon>Actinomycetota</taxon>
        <taxon>Actinomycetes</taxon>
        <taxon>Frankiales</taxon>
        <taxon>Frankiaceae</taxon>
        <taxon>Frankia</taxon>
    </lineage>
</organism>
<dbReference type="RefSeq" id="WP_203002919.1">
    <property type="nucleotide sequence ID" value="NZ_JADWYU010000102.1"/>
</dbReference>
<dbReference type="Proteomes" id="UP000604475">
    <property type="component" value="Unassembled WGS sequence"/>
</dbReference>
<gene>
    <name evidence="2" type="ORF">I7412_02625</name>
</gene>
<evidence type="ECO:0008006" key="4">
    <source>
        <dbReference type="Google" id="ProtNLM"/>
    </source>
</evidence>
<sequence>MPVRPARRRLAAGLVAAAITCGVGGATVVGTASTANAAGNCWAAAVAQQYWYNRIQNAPNPLAHPEWFNYYYMASSILATCPQAP</sequence>
<keyword evidence="3" id="KW-1185">Reference proteome</keyword>
<name>A0A937ULS1_9ACTN</name>
<protein>
    <recommendedName>
        <fullName evidence="4">Secreted protein</fullName>
    </recommendedName>
</protein>